<dbReference type="Proteomes" id="UP000321892">
    <property type="component" value="Plasmid pjcm16775-1 dna"/>
</dbReference>
<protein>
    <submittedName>
        <fullName evidence="4">Initiator RepB protein</fullName>
    </submittedName>
</protein>
<keyword evidence="5" id="KW-1185">Reference proteome</keyword>
<dbReference type="InterPro" id="IPR000525">
    <property type="entry name" value="Initiator_Rep_WH1"/>
</dbReference>
<dbReference type="Pfam" id="PF21205">
    <property type="entry name" value="Rep3_C"/>
    <property type="match status" value="1"/>
</dbReference>
<dbReference type="InterPro" id="IPR036388">
    <property type="entry name" value="WH-like_DNA-bd_sf"/>
</dbReference>
<accession>A0A510JN59</accession>
<reference evidence="4 5" key="1">
    <citation type="submission" date="2019-07" db="EMBL/GenBank/DDBJ databases">
        <title>Complete Genome Sequence of Leptotrichia hofstadii Strain JCM16775.</title>
        <authorList>
            <person name="Watanabe S."/>
            <person name="Cui L."/>
        </authorList>
    </citation>
    <scope>NUCLEOTIDE SEQUENCE [LARGE SCALE GENOMIC DNA]</scope>
    <source>
        <strain evidence="4 5">JCM16775</strain>
        <plasmid evidence="5">pjcm16775-1 dna</plasmid>
    </source>
</reference>
<geneLocation type="plasmid" evidence="5">
    <name>pjcm16775-1 dna</name>
</geneLocation>
<evidence type="ECO:0000256" key="1">
    <source>
        <dbReference type="ARBA" id="ARBA00038283"/>
    </source>
</evidence>
<feature type="domain" description="Initiator Rep protein WH1" evidence="3">
    <location>
        <begin position="5"/>
        <end position="150"/>
    </location>
</feature>
<gene>
    <name evidence="4" type="ORF">JCM16775_p1024</name>
</gene>
<sequence length="358" mass="43106">MGNEIVKYNNDFNNQALRNFSSEELNLLVTFFHKLKERGTDVLEYSFYELKKLIMLEKNMTVKEFTNTIMNVNKKLLSLNYTYRENNTIVQMAIFKTFKINLDEQILMISLNEDFRFLLNDFNKEWTRFELEEFVNLKSSYVKEFYRRMKQFRKTGFWRCSIDEFRYLMDIPENYKITNIDTRVLKPIMRELGEKYNLKIEKKYGFSGGRGRSRVTGFEFKFSNEKKVDIVAVTEEEDNNNPIPLSKPRKQKKKEETRVVSERKTRIVEAPPKIEKEKTLRKKIWDKINENTETIENLEAIYTGLKDKIQFRKLTEKYPQKIEEIKNMNMQLKAIYNIDENDFTQEIIELAEDLIIKK</sequence>
<dbReference type="GO" id="GO:0003887">
    <property type="term" value="F:DNA-directed DNA polymerase activity"/>
    <property type="evidence" value="ECO:0007669"/>
    <property type="project" value="InterPro"/>
</dbReference>
<dbReference type="KEGG" id="lhf:JCM16775_p1024"/>
<feature type="region of interest" description="Disordered" evidence="2">
    <location>
        <begin position="239"/>
        <end position="259"/>
    </location>
</feature>
<evidence type="ECO:0000313" key="5">
    <source>
        <dbReference type="Proteomes" id="UP000321892"/>
    </source>
</evidence>
<dbReference type="GO" id="GO:0006270">
    <property type="term" value="P:DNA replication initiation"/>
    <property type="evidence" value="ECO:0007669"/>
    <property type="project" value="InterPro"/>
</dbReference>
<proteinExistence type="inferred from homology"/>
<dbReference type="Gene3D" id="1.10.10.10">
    <property type="entry name" value="Winged helix-like DNA-binding domain superfamily/Winged helix DNA-binding domain"/>
    <property type="match status" value="1"/>
</dbReference>
<dbReference type="RefSeq" id="WP_026745127.1">
    <property type="nucleotide sequence ID" value="NZ_AP019824.1"/>
</dbReference>
<evidence type="ECO:0000259" key="3">
    <source>
        <dbReference type="Pfam" id="PF01051"/>
    </source>
</evidence>
<dbReference type="SUPFAM" id="SSF46785">
    <property type="entry name" value="Winged helix' DNA-binding domain"/>
    <property type="match status" value="1"/>
</dbReference>
<dbReference type="OrthoDB" id="82218at2"/>
<keyword evidence="4" id="KW-0614">Plasmid</keyword>
<organism evidence="4 5">
    <name type="scientific">Leptotrichia hofstadii</name>
    <dbReference type="NCBI Taxonomy" id="157688"/>
    <lineage>
        <taxon>Bacteria</taxon>
        <taxon>Fusobacteriati</taxon>
        <taxon>Fusobacteriota</taxon>
        <taxon>Fusobacteriia</taxon>
        <taxon>Fusobacteriales</taxon>
        <taxon>Leptotrichiaceae</taxon>
        <taxon>Leptotrichia</taxon>
    </lineage>
</organism>
<evidence type="ECO:0000256" key="2">
    <source>
        <dbReference type="SAM" id="MobiDB-lite"/>
    </source>
</evidence>
<dbReference type="Pfam" id="PF01051">
    <property type="entry name" value="Rep3_N"/>
    <property type="match status" value="1"/>
</dbReference>
<evidence type="ECO:0000313" key="4">
    <source>
        <dbReference type="EMBL" id="BBM39775.1"/>
    </source>
</evidence>
<comment type="similarity">
    <text evidence="1">Belongs to the initiator RepB protein family.</text>
</comment>
<dbReference type="AlphaFoldDB" id="A0A510JN59"/>
<dbReference type="EMBL" id="AP019824">
    <property type="protein sequence ID" value="BBM39775.1"/>
    <property type="molecule type" value="Genomic_DNA"/>
</dbReference>
<dbReference type="InterPro" id="IPR036390">
    <property type="entry name" value="WH_DNA-bd_sf"/>
</dbReference>
<name>A0A510JN59_9FUSO</name>